<keyword evidence="4" id="KW-0808">Transferase</keyword>
<keyword evidence="10" id="KW-1185">Reference proteome</keyword>
<dbReference type="SUPFAM" id="SSF82199">
    <property type="entry name" value="SET domain"/>
    <property type="match status" value="1"/>
</dbReference>
<keyword evidence="7" id="KW-0862">Zinc</keyword>
<dbReference type="GO" id="GO:0032259">
    <property type="term" value="P:methylation"/>
    <property type="evidence" value="ECO:0007669"/>
    <property type="project" value="UniProtKB-KW"/>
</dbReference>
<dbReference type="AlphaFoldDB" id="A0A2A6BW02"/>
<evidence type="ECO:0000256" key="2">
    <source>
        <dbReference type="ARBA" id="ARBA00022454"/>
    </source>
</evidence>
<dbReference type="GO" id="GO:0046872">
    <property type="term" value="F:metal ion binding"/>
    <property type="evidence" value="ECO:0007669"/>
    <property type="project" value="UniProtKB-KW"/>
</dbReference>
<dbReference type="InterPro" id="IPR050973">
    <property type="entry name" value="H3K9_Histone-Lys_N-MTase"/>
</dbReference>
<gene>
    <name evidence="9" type="primary">WBGene00098867</name>
</gene>
<proteinExistence type="predicted"/>
<feature type="compositionally biased region" description="Basic residues" evidence="8">
    <location>
        <begin position="492"/>
        <end position="502"/>
    </location>
</feature>
<dbReference type="OrthoDB" id="616263at2759"/>
<evidence type="ECO:0000313" key="9">
    <source>
        <dbReference type="EnsemblMetazoa" id="PPA09313.1"/>
    </source>
</evidence>
<dbReference type="InterPro" id="IPR001214">
    <property type="entry name" value="SET_dom"/>
</dbReference>
<evidence type="ECO:0000256" key="3">
    <source>
        <dbReference type="ARBA" id="ARBA00022603"/>
    </source>
</evidence>
<dbReference type="PANTHER" id="PTHR46223:SF3">
    <property type="entry name" value="HISTONE-LYSINE N-METHYLTRANSFERASE SET-23"/>
    <property type="match status" value="1"/>
</dbReference>
<name>A0A2A6BW02_PRIPA</name>
<dbReference type="GO" id="GO:0003690">
    <property type="term" value="F:double-stranded DNA binding"/>
    <property type="evidence" value="ECO:0000318"/>
    <property type="project" value="GO_Central"/>
</dbReference>
<organism evidence="9 10">
    <name type="scientific">Pristionchus pacificus</name>
    <name type="common">Parasitic nematode worm</name>
    <dbReference type="NCBI Taxonomy" id="54126"/>
    <lineage>
        <taxon>Eukaryota</taxon>
        <taxon>Metazoa</taxon>
        <taxon>Ecdysozoa</taxon>
        <taxon>Nematoda</taxon>
        <taxon>Chromadorea</taxon>
        <taxon>Rhabditida</taxon>
        <taxon>Rhabditina</taxon>
        <taxon>Diplogasteromorpha</taxon>
        <taxon>Diplogasteroidea</taxon>
        <taxon>Neodiplogasteridae</taxon>
        <taxon>Pristionchus</taxon>
    </lineage>
</organism>
<accession>A0A8R1Y7P1</accession>
<dbReference type="Proteomes" id="UP000005239">
    <property type="component" value="Unassembled WGS sequence"/>
</dbReference>
<reference evidence="9" key="2">
    <citation type="submission" date="2022-06" db="UniProtKB">
        <authorList>
            <consortium name="EnsemblMetazoa"/>
        </authorList>
    </citation>
    <scope>IDENTIFICATION</scope>
    <source>
        <strain evidence="9">PS312</strain>
    </source>
</reference>
<protein>
    <submittedName>
        <fullName evidence="9">SET domain-containing protein</fullName>
    </submittedName>
</protein>
<evidence type="ECO:0000256" key="5">
    <source>
        <dbReference type="ARBA" id="ARBA00022691"/>
    </source>
</evidence>
<keyword evidence="6" id="KW-0479">Metal-binding</keyword>
<dbReference type="SMART" id="SM00317">
    <property type="entry name" value="SET"/>
    <property type="match status" value="1"/>
</dbReference>
<dbReference type="GO" id="GO:0042054">
    <property type="term" value="F:histone methyltransferase activity"/>
    <property type="evidence" value="ECO:0000318"/>
    <property type="project" value="GO_Central"/>
</dbReference>
<evidence type="ECO:0000256" key="8">
    <source>
        <dbReference type="SAM" id="MobiDB-lite"/>
    </source>
</evidence>
<feature type="compositionally biased region" description="Acidic residues" evidence="8">
    <location>
        <begin position="479"/>
        <end position="488"/>
    </location>
</feature>
<evidence type="ECO:0000313" key="10">
    <source>
        <dbReference type="Proteomes" id="UP000005239"/>
    </source>
</evidence>
<keyword evidence="5" id="KW-0949">S-adenosyl-L-methionine</keyword>
<dbReference type="GO" id="GO:0005694">
    <property type="term" value="C:chromosome"/>
    <property type="evidence" value="ECO:0007669"/>
    <property type="project" value="UniProtKB-SubCell"/>
</dbReference>
<keyword evidence="2" id="KW-0158">Chromosome</keyword>
<evidence type="ECO:0000256" key="4">
    <source>
        <dbReference type="ARBA" id="ARBA00022679"/>
    </source>
</evidence>
<evidence type="ECO:0000256" key="1">
    <source>
        <dbReference type="ARBA" id="ARBA00004286"/>
    </source>
</evidence>
<keyword evidence="3" id="KW-0489">Methyltransferase</keyword>
<evidence type="ECO:0000256" key="6">
    <source>
        <dbReference type="ARBA" id="ARBA00022723"/>
    </source>
</evidence>
<comment type="subcellular location">
    <subcellularLocation>
        <location evidence="1">Chromosome</location>
    </subcellularLocation>
</comment>
<dbReference type="EnsemblMetazoa" id="PPA09313.1">
    <property type="protein sequence ID" value="PPA09313.1"/>
    <property type="gene ID" value="WBGene00098867"/>
</dbReference>
<dbReference type="InterPro" id="IPR046341">
    <property type="entry name" value="SET_dom_sf"/>
</dbReference>
<sequence>NCKKYKELTKTVEKLEKDLSKVFTKGKHESAKVLDDRAKRRGETKQCKVDYFIATEDREIGGRLVTAQILVKSNGYARPSWQKSGAQKGRQVLEYMQRQARLDFVELVIRQLDGDKDFESNYPCRYLTAEDGEGQGGYLEQKSLGQYKNQIRALEYSFNQTLKRYQLPPIYVEDWTTKMKGAEDLRKLKFIQSSILTAEVKQLLKDNENGLGDAIRCGDECRASGANCDSKWHGNCCARNQALEMVGTEQTPRFTQGNRMGEPCSARFECTDACACDPATCCNRIVQAGLKCDNNRIKGRKHPLLIFFHPVKGWTIRTLAEMGVWDMIGEYCGVESILKYISYYLQVQTEPSRTAKAKAYDVDLQYPVKRANGSMGNLYVAADAKGNETRFLSHGCDPNARMEPYIIERHGLFANTMVFFPIRSLIRGEECVFDYMPDLTPEDEACHYKMYFNECGCKSPKCRFTKEKIEAAERALEMEELNEEEDGDGSVARKKTKSSPAVKRRIIKLKKKEL</sequence>
<dbReference type="Gene3D" id="2.170.270.10">
    <property type="entry name" value="SET domain"/>
    <property type="match status" value="1"/>
</dbReference>
<dbReference type="PANTHER" id="PTHR46223">
    <property type="entry name" value="HISTONE-LYSINE N-METHYLTRANSFERASE SUV39H"/>
    <property type="match status" value="1"/>
</dbReference>
<reference evidence="10" key="1">
    <citation type="journal article" date="2008" name="Nat. Genet.">
        <title>The Pristionchus pacificus genome provides a unique perspective on nematode lifestyle and parasitism.</title>
        <authorList>
            <person name="Dieterich C."/>
            <person name="Clifton S.W."/>
            <person name="Schuster L.N."/>
            <person name="Chinwalla A."/>
            <person name="Delehaunty K."/>
            <person name="Dinkelacker I."/>
            <person name="Fulton L."/>
            <person name="Fulton R."/>
            <person name="Godfrey J."/>
            <person name="Minx P."/>
            <person name="Mitreva M."/>
            <person name="Roeseler W."/>
            <person name="Tian H."/>
            <person name="Witte H."/>
            <person name="Yang S.P."/>
            <person name="Wilson R.K."/>
            <person name="Sommer R.J."/>
        </authorList>
    </citation>
    <scope>NUCLEOTIDE SEQUENCE [LARGE SCALE GENOMIC DNA]</scope>
    <source>
        <strain evidence="10">PS312</strain>
    </source>
</reference>
<dbReference type="Pfam" id="PF00856">
    <property type="entry name" value="SET"/>
    <property type="match status" value="1"/>
</dbReference>
<evidence type="ECO:0000256" key="7">
    <source>
        <dbReference type="ARBA" id="ARBA00022833"/>
    </source>
</evidence>
<accession>A0A2A6BW02</accession>
<feature type="region of interest" description="Disordered" evidence="8">
    <location>
        <begin position="479"/>
        <end position="502"/>
    </location>
</feature>